<evidence type="ECO:0000313" key="3">
    <source>
        <dbReference type="Proteomes" id="UP000812966"/>
    </source>
</evidence>
<organism evidence="2 3">
    <name type="scientific">Filobasidium floriforme</name>
    <dbReference type="NCBI Taxonomy" id="5210"/>
    <lineage>
        <taxon>Eukaryota</taxon>
        <taxon>Fungi</taxon>
        <taxon>Dikarya</taxon>
        <taxon>Basidiomycota</taxon>
        <taxon>Agaricomycotina</taxon>
        <taxon>Tremellomycetes</taxon>
        <taxon>Filobasidiales</taxon>
        <taxon>Filobasidiaceae</taxon>
        <taxon>Filobasidium</taxon>
    </lineage>
</organism>
<sequence>MSQEHPDTKDHSPLTFNFPSSANSLASDKSSKGTNFGGDIENQHPTVSSDSKMITDPPTGLAQRQMRRFAKSADKRQSVHMLGSIEHLQHHFLKFGLAAKEAPSVKGATQPALGHALKYPGSFSTTPCTTPPLPPSPLLPPTVARPPYPIVENIKIDLDKLRSDGREAIRTVEEAWGLGGTDTAEVLRSNAHGSPNQVDILELLKASIDAIRSVRAYSMALPTAMLPSCGSTTQSTLRIPSGQGRIRQSLSTPSRPAPRSVSSSGSMQSGSMPAVDEDPLSEVRKAALEVLTGLRALEERSRVVDSTALSMQPENNLSETGPPTQSRTSQGDDEPENSRLAPHTRDFDDQPRVTVSIDESEEEEDLSFFFPTESEDQTGVVKDSWYNRLNDADRQGWLYRTDMTIDPDLLEERRLVKTWLQAVDRRIFGHGNGSRGSNVDPRRNSNSSDHGLELATEGLTWLDPERNPDPLERTRQFLGHYLPLDLLSRVPSRNDEDHKDALLDRLSDGYLCIIAFNAFLHLSPSPWGFVPMDEVHDTLGLGSTTREAASVINSKREWTFRRAENIRCFGAALKQRYGIPINFPYRAIPLKPAGVPLALSSSSQKKASVLSAVHMDSKKNSGDGVAYDPLALARRDPGWNQTLQRVLDLWLRSVYKESSPK</sequence>
<feature type="compositionally biased region" description="Basic and acidic residues" evidence="1">
    <location>
        <begin position="1"/>
        <end position="12"/>
    </location>
</feature>
<dbReference type="Proteomes" id="UP000812966">
    <property type="component" value="Unassembled WGS sequence"/>
</dbReference>
<evidence type="ECO:0000313" key="2">
    <source>
        <dbReference type="EMBL" id="KAG7529720.1"/>
    </source>
</evidence>
<comment type="caution">
    <text evidence="2">The sequence shown here is derived from an EMBL/GenBank/DDBJ whole genome shotgun (WGS) entry which is preliminary data.</text>
</comment>
<feature type="compositionally biased region" description="Polar residues" evidence="1">
    <location>
        <begin position="229"/>
        <end position="238"/>
    </location>
</feature>
<feature type="compositionally biased region" description="Polar residues" evidence="1">
    <location>
        <begin position="43"/>
        <end position="52"/>
    </location>
</feature>
<evidence type="ECO:0000256" key="1">
    <source>
        <dbReference type="SAM" id="MobiDB-lite"/>
    </source>
</evidence>
<feature type="region of interest" description="Disordered" evidence="1">
    <location>
        <begin position="430"/>
        <end position="450"/>
    </location>
</feature>
<feature type="region of interest" description="Disordered" evidence="1">
    <location>
        <begin position="1"/>
        <end position="61"/>
    </location>
</feature>
<proteinExistence type="predicted"/>
<reference evidence="2" key="1">
    <citation type="submission" date="2020-04" db="EMBL/GenBank/DDBJ databases">
        <title>Analysis of mating type loci in Filobasidium floriforme.</title>
        <authorList>
            <person name="Nowrousian M."/>
        </authorList>
    </citation>
    <scope>NUCLEOTIDE SEQUENCE</scope>
    <source>
        <strain evidence="2">CBS 6242</strain>
    </source>
</reference>
<dbReference type="AlphaFoldDB" id="A0A8K0JHE0"/>
<gene>
    <name evidence="2" type="ORF">FFLO_05447</name>
</gene>
<accession>A0A8K0JHE0</accession>
<feature type="region of interest" description="Disordered" evidence="1">
    <location>
        <begin position="226"/>
        <end position="280"/>
    </location>
</feature>
<dbReference type="EMBL" id="JABELV010000138">
    <property type="protein sequence ID" value="KAG7529720.1"/>
    <property type="molecule type" value="Genomic_DNA"/>
</dbReference>
<protein>
    <submittedName>
        <fullName evidence="2">Uncharacterized protein</fullName>
    </submittedName>
</protein>
<dbReference type="PANTHER" id="PTHR38702:SF1">
    <property type="entry name" value="CALPONIN-HOMOLOGY (CH) DOMAIN-CONTAINING PROTEIN"/>
    <property type="match status" value="1"/>
</dbReference>
<dbReference type="PANTHER" id="PTHR38702">
    <property type="entry name" value="CALPONIN-HOMOLOGY (CH) DOMAIN-CONTAINING PROTEIN"/>
    <property type="match status" value="1"/>
</dbReference>
<keyword evidence="3" id="KW-1185">Reference proteome</keyword>
<feature type="compositionally biased region" description="Low complexity" evidence="1">
    <location>
        <begin position="251"/>
        <end position="272"/>
    </location>
</feature>
<name>A0A8K0JHE0_9TREE</name>
<feature type="compositionally biased region" description="Polar residues" evidence="1">
    <location>
        <begin position="307"/>
        <end position="329"/>
    </location>
</feature>
<feature type="region of interest" description="Disordered" evidence="1">
    <location>
        <begin position="305"/>
        <end position="351"/>
    </location>
</feature>